<dbReference type="Proteomes" id="UP000282184">
    <property type="component" value="Unassembled WGS sequence"/>
</dbReference>
<evidence type="ECO:0000313" key="3">
    <source>
        <dbReference type="Proteomes" id="UP000282184"/>
    </source>
</evidence>
<keyword evidence="3" id="KW-1185">Reference proteome</keyword>
<dbReference type="EMBL" id="RXOF01000006">
    <property type="protein sequence ID" value="RTQ49516.1"/>
    <property type="molecule type" value="Genomic_DNA"/>
</dbReference>
<dbReference type="RefSeq" id="WP_126693376.1">
    <property type="nucleotide sequence ID" value="NZ_RXOF01000006.1"/>
</dbReference>
<evidence type="ECO:0000256" key="1">
    <source>
        <dbReference type="SAM" id="SignalP"/>
    </source>
</evidence>
<protein>
    <submittedName>
        <fullName evidence="2">Uncharacterized protein</fullName>
    </submittedName>
</protein>
<sequence length="248" mass="27113">MKLLTTTLVLLGLTTASATAQQFDVNLPSPNAGLVLRPTDQLTNKLQGKMDHTYGNAWRNLDGQPWIQRSWQPGELVMSKGRMVDLLLRYDAYGQQLLGVTKGKTDTLLLDHRLVQSFVMKDEAGAGTMRTFRRFDNAPQPEQRLNFVEVLHAGKYSLLKHHGRQLHRAAEGGVVLNGDSNNDRISEVYTYYLSRPDGTTVPVKLNAKAISAAAPELAAAIKTAQASKKADSSEAGMAALLDGVDKAQ</sequence>
<feature type="signal peptide" evidence="1">
    <location>
        <begin position="1"/>
        <end position="20"/>
    </location>
</feature>
<keyword evidence="1" id="KW-0732">Signal</keyword>
<comment type="caution">
    <text evidence="2">The sequence shown here is derived from an EMBL/GenBank/DDBJ whole genome shotgun (WGS) entry which is preliminary data.</text>
</comment>
<proteinExistence type="predicted"/>
<organism evidence="2 3">
    <name type="scientific">Hymenobacter gummosus</name>
    <dbReference type="NCBI Taxonomy" id="1776032"/>
    <lineage>
        <taxon>Bacteria</taxon>
        <taxon>Pseudomonadati</taxon>
        <taxon>Bacteroidota</taxon>
        <taxon>Cytophagia</taxon>
        <taxon>Cytophagales</taxon>
        <taxon>Hymenobacteraceae</taxon>
        <taxon>Hymenobacter</taxon>
    </lineage>
</organism>
<dbReference type="OrthoDB" id="934917at2"/>
<gene>
    <name evidence="2" type="ORF">EJV47_11855</name>
</gene>
<reference evidence="2 3" key="1">
    <citation type="submission" date="2018-12" db="EMBL/GenBank/DDBJ databases">
        <title>Hymenobacter gummosus sp. nov., isolated from a spring.</title>
        <authorList>
            <person name="Nie L."/>
        </authorList>
    </citation>
    <scope>NUCLEOTIDE SEQUENCE [LARGE SCALE GENOMIC DNA]</scope>
    <source>
        <strain evidence="2 3">KCTC 52166</strain>
    </source>
</reference>
<accession>A0A431U2E5</accession>
<dbReference type="AlphaFoldDB" id="A0A431U2E5"/>
<name>A0A431U2E5_9BACT</name>
<feature type="chain" id="PRO_5019466127" evidence="1">
    <location>
        <begin position="21"/>
        <end position="248"/>
    </location>
</feature>
<evidence type="ECO:0000313" key="2">
    <source>
        <dbReference type="EMBL" id="RTQ49516.1"/>
    </source>
</evidence>